<dbReference type="HOGENOM" id="CLU_315422_0_0_10"/>
<dbReference type="eggNOG" id="ENOG502Z9EE">
    <property type="taxonomic scope" value="Bacteria"/>
</dbReference>
<protein>
    <submittedName>
        <fullName evidence="2">Uncharacterized protein</fullName>
    </submittedName>
</protein>
<keyword evidence="1" id="KW-0732">Signal</keyword>
<keyword evidence="3" id="KW-1185">Reference proteome</keyword>
<proteinExistence type="predicted"/>
<organism evidence="2 3">
    <name type="scientific">Fibrella aestuarina BUZ 2</name>
    <dbReference type="NCBI Taxonomy" id="1166018"/>
    <lineage>
        <taxon>Bacteria</taxon>
        <taxon>Pseudomonadati</taxon>
        <taxon>Bacteroidota</taxon>
        <taxon>Cytophagia</taxon>
        <taxon>Cytophagales</taxon>
        <taxon>Spirosomataceae</taxon>
        <taxon>Fibrella</taxon>
    </lineage>
</organism>
<feature type="chain" id="PRO_5003631454" evidence="1">
    <location>
        <begin position="20"/>
        <end position="943"/>
    </location>
</feature>
<dbReference type="OrthoDB" id="908824at2"/>
<evidence type="ECO:0000313" key="2">
    <source>
        <dbReference type="EMBL" id="CCH03098.1"/>
    </source>
</evidence>
<evidence type="ECO:0000313" key="3">
    <source>
        <dbReference type="Proteomes" id="UP000011058"/>
    </source>
</evidence>
<evidence type="ECO:0000256" key="1">
    <source>
        <dbReference type="SAM" id="SignalP"/>
    </source>
</evidence>
<feature type="signal peptide" evidence="1">
    <location>
        <begin position="1"/>
        <end position="19"/>
    </location>
</feature>
<gene>
    <name evidence="2" type="ORF">FAES_5099</name>
</gene>
<dbReference type="PATRIC" id="fig|1166018.3.peg.2074"/>
<dbReference type="KEGG" id="fae:FAES_5099"/>
<name>I0KG45_9BACT</name>
<reference evidence="2 3" key="1">
    <citation type="journal article" date="2012" name="J. Bacteriol.">
        <title>Genome Sequence of Fibrella aestuarina BUZ 2T, a Filamentous Marine Bacterium.</title>
        <authorList>
            <person name="Filippini M."/>
            <person name="Qi W."/>
            <person name="Blom J."/>
            <person name="Goesmann A."/>
            <person name="Smits T.H."/>
            <person name="Bagheri H.C."/>
        </authorList>
    </citation>
    <scope>NUCLEOTIDE SEQUENCE [LARGE SCALE GENOMIC DNA]</scope>
    <source>
        <strain evidence="3">BUZ 2T</strain>
    </source>
</reference>
<dbReference type="AlphaFoldDB" id="I0KG45"/>
<sequence>MKKIVFSLLLLFFWHTISALDNNYAGIIGVAQKQVDGTPGETFSNIITLTNPTDQSSDLRLTLTAPKAFRLLTQLPTKLTLGAHSTRQVVLKFMIERTWTGEAGTVRIESAQANVAEPSVSQFMVQPNRNAPSVLSFTLLDDAPLLAPGQDTLFVPVRFSNQSPHARVVRIRLYSLPDGFRLPRPFLEAKLTNNRDSTLYIPCLTTGALTRDRRYDLTIEVQDGDKPDRSGPFLGSIICRPVLLASAKRFTDRDLLGESPFGVAVGVGKLGRAGLVNELRTWGQQTVGKGRLDFKLYYLNYAQLNYHELRDTYVHYQQNDFELHVGNLYDMHELSLIGVGVRAAGTFSNGTRVEGWALRNQSNWLAGLVPFTGNSVAQFQATQPLADQTYSMRVSGTLPLPGEARYELSSSFYQQRRLERAGLLHYAAAQWRLNAQSTLKLRVGNSYEYSPAQAGRQQLTGWAAGGSFNHLTKSLDLYTSAYISSPVYGGIQRGATLLEHSLTWKKWRSTRLAYRYSQIKYNQLVLSTPSELTSRQYGNTVADLYWAQQIGRLTTVLRPYVWIQDQALPSGVNQRANSYRLMASLRYETRLGARLEAGIDAGRFDLVTPPTNAFRVPSMRYVGSVGYGNLTLTALYQQGPFLINDYQTGQGNPAGFRQLSVGPTAHVNLLDGRLRANLGAGLTYNSTSQSWNGLLYNSIHFQANPTLRFNLDINTLSYGQLLSELSAMPGQDTQLRLEVAKTFRRLPGQSSRTMRLRFFEDENNNQRKDGNEQYLPDLVVNVNETSMLTDRKGQVVCKDIPRGTYTIRAVSKLSTGEPVWFQDTVQVVNSVELELGIRKTWRTAGQLRCQRARYDNQPCDLEQYRVETTGAAGELYRTYADADGRFTLYLPVGTYQLSVIPVQTPANRKQITYNVETGGQQKQLDIDLAPNSRPVQYKRFTKN</sequence>
<dbReference type="RefSeq" id="WP_015334197.1">
    <property type="nucleotide sequence ID" value="NC_020054.1"/>
</dbReference>
<dbReference type="EMBL" id="HE796683">
    <property type="protein sequence ID" value="CCH03098.1"/>
    <property type="molecule type" value="Genomic_DNA"/>
</dbReference>
<accession>I0KG45</accession>
<dbReference type="Proteomes" id="UP000011058">
    <property type="component" value="Chromosome"/>
</dbReference>